<dbReference type="PROSITE" id="PS51502">
    <property type="entry name" value="S_R_A_B_BARREL"/>
    <property type="match status" value="1"/>
</dbReference>
<dbReference type="Gene3D" id="3.30.70.100">
    <property type="match status" value="1"/>
</dbReference>
<protein>
    <submittedName>
        <fullName evidence="2">Dabb family protein</fullName>
    </submittedName>
</protein>
<dbReference type="EMBL" id="JBHSFZ010000058">
    <property type="protein sequence ID" value="MFC4595745.1"/>
    <property type="molecule type" value="Genomic_DNA"/>
</dbReference>
<gene>
    <name evidence="2" type="ORF">ACFO3E_16415</name>
</gene>
<dbReference type="SMART" id="SM00886">
    <property type="entry name" value="Dabb"/>
    <property type="match status" value="1"/>
</dbReference>
<dbReference type="RefSeq" id="WP_380806318.1">
    <property type="nucleotide sequence ID" value="NZ_JBHSFZ010000058.1"/>
</dbReference>
<name>A0ABV9F4L6_9SPHN</name>
<dbReference type="InterPro" id="IPR011008">
    <property type="entry name" value="Dimeric_a/b-barrel"/>
</dbReference>
<organism evidence="2 3">
    <name type="scientific">Sphingobium tyrosinilyticum</name>
    <dbReference type="NCBI Taxonomy" id="2715436"/>
    <lineage>
        <taxon>Bacteria</taxon>
        <taxon>Pseudomonadati</taxon>
        <taxon>Pseudomonadota</taxon>
        <taxon>Alphaproteobacteria</taxon>
        <taxon>Sphingomonadales</taxon>
        <taxon>Sphingomonadaceae</taxon>
        <taxon>Sphingobium</taxon>
    </lineage>
</organism>
<comment type="caution">
    <text evidence="2">The sequence shown here is derived from an EMBL/GenBank/DDBJ whole genome shotgun (WGS) entry which is preliminary data.</text>
</comment>
<keyword evidence="3" id="KW-1185">Reference proteome</keyword>
<dbReference type="Pfam" id="PF07876">
    <property type="entry name" value="Dabb"/>
    <property type="match status" value="1"/>
</dbReference>
<sequence length="218" mass="24411">MTQFVSLRFLTLPADRQADRDRIIEGLRAVIRELPGVQSAWIAPILPAPVIHAGQIVWRTIFATENDSLLAPIAPVWREKIAPLIEGAQITALGYRTTRMGVAKKGPGIWRALIFRTFTGADQETVRELESNLLLFPKYISTIKSWALSNVSTMDGPKGFTHVWEQEFDSVEGLLGEYMDHPLHWGVVDSYFDAELPQYIVEGHVIQAVAEIDGSIMQ</sequence>
<feature type="domain" description="Stress-response A/B barrel" evidence="1">
    <location>
        <begin position="109"/>
        <end position="214"/>
    </location>
</feature>
<dbReference type="Proteomes" id="UP001595957">
    <property type="component" value="Unassembled WGS sequence"/>
</dbReference>
<evidence type="ECO:0000313" key="3">
    <source>
        <dbReference type="Proteomes" id="UP001595957"/>
    </source>
</evidence>
<evidence type="ECO:0000259" key="1">
    <source>
        <dbReference type="PROSITE" id="PS51502"/>
    </source>
</evidence>
<dbReference type="SUPFAM" id="SSF54909">
    <property type="entry name" value="Dimeric alpha+beta barrel"/>
    <property type="match status" value="1"/>
</dbReference>
<proteinExistence type="predicted"/>
<accession>A0ABV9F4L6</accession>
<dbReference type="InterPro" id="IPR013097">
    <property type="entry name" value="Dabb"/>
</dbReference>
<evidence type="ECO:0000313" key="2">
    <source>
        <dbReference type="EMBL" id="MFC4595745.1"/>
    </source>
</evidence>
<reference evidence="3" key="1">
    <citation type="journal article" date="2019" name="Int. J. Syst. Evol. Microbiol.">
        <title>The Global Catalogue of Microorganisms (GCM) 10K type strain sequencing project: providing services to taxonomists for standard genome sequencing and annotation.</title>
        <authorList>
            <consortium name="The Broad Institute Genomics Platform"/>
            <consortium name="The Broad Institute Genome Sequencing Center for Infectious Disease"/>
            <person name="Wu L."/>
            <person name="Ma J."/>
        </authorList>
    </citation>
    <scope>NUCLEOTIDE SEQUENCE [LARGE SCALE GENOMIC DNA]</scope>
    <source>
        <strain evidence="3">NBRC 103632</strain>
    </source>
</reference>